<dbReference type="PANTHER" id="PTHR13231">
    <property type="entry name" value="MITOCHONDRIAL RIBOSOMAL PROTEIN S31"/>
    <property type="match status" value="1"/>
</dbReference>
<dbReference type="STRING" id="282301.A0A267F7C4"/>
<dbReference type="GO" id="GO:0005763">
    <property type="term" value="C:mitochondrial small ribosomal subunit"/>
    <property type="evidence" value="ECO:0007669"/>
    <property type="project" value="InterPro"/>
</dbReference>
<evidence type="ECO:0000256" key="7">
    <source>
        <dbReference type="ARBA" id="ARBA00035133"/>
    </source>
</evidence>
<dbReference type="AlphaFoldDB" id="A0A267F7C4"/>
<evidence type="ECO:0000256" key="4">
    <source>
        <dbReference type="ARBA" id="ARBA00022980"/>
    </source>
</evidence>
<dbReference type="Proteomes" id="UP000215902">
    <property type="component" value="Unassembled WGS sequence"/>
</dbReference>
<dbReference type="EMBL" id="NIVC01001347">
    <property type="protein sequence ID" value="PAA69104.1"/>
    <property type="molecule type" value="Genomic_DNA"/>
</dbReference>
<comment type="subcellular location">
    <subcellularLocation>
        <location evidence="1">Mitochondrion</location>
    </subcellularLocation>
</comment>
<keyword evidence="3" id="KW-0809">Transit peptide</keyword>
<feature type="non-terminal residue" evidence="10">
    <location>
        <position position="1"/>
    </location>
</feature>
<dbReference type="Pfam" id="PF15433">
    <property type="entry name" value="MRP-S31"/>
    <property type="match status" value="1"/>
</dbReference>
<evidence type="ECO:0000256" key="2">
    <source>
        <dbReference type="ARBA" id="ARBA00011057"/>
    </source>
</evidence>
<sequence length="295" mass="33132">SMKMQFSRGLSKINLFVHSSSTFIQPFRAFTRHGKNPFNRLSWDSIQPDKTEKTSSIDDSVDAVIKVAELAAKQADEAATTAATEALLAASQRHLSLLPEDARFLRSGLSPLALLPDDQAESPVDSAAAGRARQAVPAGCPHWGRVSEPAARPEQTGGRSQQQQLNPTYADCAKRDWARVFLRPPTNPWQELIQLTAEGKLWHYPIDNEQGRELEPDGRVSFQRHVMLDRQLQDWVPKTGPVRHFMETVCVGLSKNPYLTAAEKADHLDWYRRYFADKIDRIQAVYEQSAEPTEA</sequence>
<evidence type="ECO:0000313" key="11">
    <source>
        <dbReference type="Proteomes" id="UP000215902"/>
    </source>
</evidence>
<proteinExistence type="inferred from homology"/>
<evidence type="ECO:0000256" key="3">
    <source>
        <dbReference type="ARBA" id="ARBA00022946"/>
    </source>
</evidence>
<feature type="compositionally biased region" description="Polar residues" evidence="9">
    <location>
        <begin position="157"/>
        <end position="166"/>
    </location>
</feature>
<evidence type="ECO:0000256" key="9">
    <source>
        <dbReference type="SAM" id="MobiDB-lite"/>
    </source>
</evidence>
<feature type="region of interest" description="Disordered" evidence="9">
    <location>
        <begin position="136"/>
        <end position="166"/>
    </location>
</feature>
<keyword evidence="11" id="KW-1185">Reference proteome</keyword>
<organism evidence="10 11">
    <name type="scientific">Macrostomum lignano</name>
    <dbReference type="NCBI Taxonomy" id="282301"/>
    <lineage>
        <taxon>Eukaryota</taxon>
        <taxon>Metazoa</taxon>
        <taxon>Spiralia</taxon>
        <taxon>Lophotrochozoa</taxon>
        <taxon>Platyhelminthes</taxon>
        <taxon>Rhabditophora</taxon>
        <taxon>Macrostomorpha</taxon>
        <taxon>Macrostomida</taxon>
        <taxon>Macrostomidae</taxon>
        <taxon>Macrostomum</taxon>
    </lineage>
</organism>
<comment type="similarity">
    <text evidence="2">Belongs to the mitochondrion-specific ribosomal protein mS31 family.</text>
</comment>
<evidence type="ECO:0000256" key="6">
    <source>
        <dbReference type="ARBA" id="ARBA00023274"/>
    </source>
</evidence>
<comment type="caution">
    <text evidence="10">The sequence shown here is derived from an EMBL/GenBank/DDBJ whole genome shotgun (WGS) entry which is preliminary data.</text>
</comment>
<gene>
    <name evidence="10" type="ORF">BOX15_Mlig013380g1</name>
</gene>
<protein>
    <recommendedName>
        <fullName evidence="7">Small ribosomal subunit protein mS31</fullName>
    </recommendedName>
    <alternativeName>
        <fullName evidence="8">28S ribosomal protein S31, mitochondrial</fullName>
    </alternativeName>
</protein>
<dbReference type="InterPro" id="IPR026299">
    <property type="entry name" value="MRP-S31"/>
</dbReference>
<evidence type="ECO:0000256" key="8">
    <source>
        <dbReference type="ARBA" id="ARBA00035363"/>
    </source>
</evidence>
<reference evidence="10 11" key="1">
    <citation type="submission" date="2017-06" db="EMBL/GenBank/DDBJ databases">
        <title>A platform for efficient transgenesis in Macrostomum lignano, a flatworm model organism for stem cell research.</title>
        <authorList>
            <person name="Berezikov E."/>
        </authorList>
    </citation>
    <scope>NUCLEOTIDE SEQUENCE [LARGE SCALE GENOMIC DNA]</scope>
    <source>
        <strain evidence="10">DV1</strain>
        <tissue evidence="10">Whole organism</tissue>
    </source>
</reference>
<keyword evidence="6" id="KW-0687">Ribonucleoprotein</keyword>
<dbReference type="PANTHER" id="PTHR13231:SF3">
    <property type="entry name" value="SMALL RIBOSOMAL SUBUNIT PROTEIN MS31"/>
    <property type="match status" value="1"/>
</dbReference>
<keyword evidence="5" id="KW-0496">Mitochondrion</keyword>
<name>A0A267F7C4_9PLAT</name>
<accession>A0A267F7C4</accession>
<keyword evidence="4" id="KW-0689">Ribosomal protein</keyword>
<dbReference type="OrthoDB" id="5989925at2759"/>
<evidence type="ECO:0000313" key="10">
    <source>
        <dbReference type="EMBL" id="PAA69104.1"/>
    </source>
</evidence>
<dbReference type="GO" id="GO:0003735">
    <property type="term" value="F:structural constituent of ribosome"/>
    <property type="evidence" value="ECO:0007669"/>
    <property type="project" value="InterPro"/>
</dbReference>
<evidence type="ECO:0000256" key="5">
    <source>
        <dbReference type="ARBA" id="ARBA00023128"/>
    </source>
</evidence>
<evidence type="ECO:0000256" key="1">
    <source>
        <dbReference type="ARBA" id="ARBA00004173"/>
    </source>
</evidence>